<reference evidence="1 2" key="1">
    <citation type="journal article" date="2019" name="Genome Biol. Evol.">
        <title>Insights into the evolution of the New World diploid cottons (Gossypium, subgenus Houzingenia) based on genome sequencing.</title>
        <authorList>
            <person name="Grover C.E."/>
            <person name="Arick M.A. 2nd"/>
            <person name="Thrash A."/>
            <person name="Conover J.L."/>
            <person name="Sanders W.S."/>
            <person name="Peterson D.G."/>
            <person name="Frelichowski J.E."/>
            <person name="Scheffler J.A."/>
            <person name="Scheffler B.E."/>
            <person name="Wendel J.F."/>
        </authorList>
    </citation>
    <scope>NUCLEOTIDE SEQUENCE [LARGE SCALE GENOMIC DNA]</scope>
    <source>
        <strain evidence="1">57</strain>
        <tissue evidence="1">Leaf</tissue>
    </source>
</reference>
<dbReference type="EMBL" id="JABFAB010000010">
    <property type="protein sequence ID" value="MBA0661966.1"/>
    <property type="molecule type" value="Genomic_DNA"/>
</dbReference>
<keyword evidence="2" id="KW-1185">Reference proteome</keyword>
<sequence>MLMNRSDSKNESDREDGVFLNDDEISIHEDDVQICLDGKYPDISFLECAHDLIDHSMKKTLTVRILGKTIGYRALDSRIKGLHYRYYGKGLLKIIGDVVGQVMKVDYNTTLAKRGALQGLWFLWT</sequence>
<dbReference type="OrthoDB" id="983042at2759"/>
<comment type="caution">
    <text evidence="1">The sequence shown here is derived from an EMBL/GenBank/DDBJ whole genome shotgun (WGS) entry which is preliminary data.</text>
</comment>
<gene>
    <name evidence="1" type="ORF">Goklo_006176</name>
</gene>
<dbReference type="AlphaFoldDB" id="A0A7J8VGP1"/>
<accession>A0A7J8VGP1</accession>
<organism evidence="1 2">
    <name type="scientific">Gossypium klotzschianum</name>
    <dbReference type="NCBI Taxonomy" id="34286"/>
    <lineage>
        <taxon>Eukaryota</taxon>
        <taxon>Viridiplantae</taxon>
        <taxon>Streptophyta</taxon>
        <taxon>Embryophyta</taxon>
        <taxon>Tracheophyta</taxon>
        <taxon>Spermatophyta</taxon>
        <taxon>Magnoliopsida</taxon>
        <taxon>eudicotyledons</taxon>
        <taxon>Gunneridae</taxon>
        <taxon>Pentapetalae</taxon>
        <taxon>rosids</taxon>
        <taxon>malvids</taxon>
        <taxon>Malvales</taxon>
        <taxon>Malvaceae</taxon>
        <taxon>Malvoideae</taxon>
        <taxon>Gossypium</taxon>
    </lineage>
</organism>
<dbReference type="Proteomes" id="UP000593573">
    <property type="component" value="Unassembled WGS sequence"/>
</dbReference>
<name>A0A7J8VGP1_9ROSI</name>
<evidence type="ECO:0000313" key="2">
    <source>
        <dbReference type="Proteomes" id="UP000593573"/>
    </source>
</evidence>
<proteinExistence type="predicted"/>
<protein>
    <submittedName>
        <fullName evidence="1">Uncharacterized protein</fullName>
    </submittedName>
</protein>
<evidence type="ECO:0000313" key="1">
    <source>
        <dbReference type="EMBL" id="MBA0661966.1"/>
    </source>
</evidence>